<dbReference type="EMBL" id="UINC01175040">
    <property type="protein sequence ID" value="SVD81459.1"/>
    <property type="molecule type" value="Genomic_DNA"/>
</dbReference>
<evidence type="ECO:0000256" key="2">
    <source>
        <dbReference type="ARBA" id="ARBA00006906"/>
    </source>
</evidence>
<comment type="similarity">
    <text evidence="2">Belongs to the KHG/KDPG aldolase family.</text>
</comment>
<dbReference type="Pfam" id="PF01081">
    <property type="entry name" value="Aldolase"/>
    <property type="match status" value="1"/>
</dbReference>
<keyword evidence="5" id="KW-0119">Carbohydrate metabolism</keyword>
<dbReference type="InterPro" id="IPR013785">
    <property type="entry name" value="Aldolase_TIM"/>
</dbReference>
<protein>
    <recommendedName>
        <fullName evidence="7">2-dehydro-3-deoxy-phosphogluconate aldolase</fullName>
    </recommendedName>
</protein>
<comment type="pathway">
    <text evidence="1">Carbohydrate acid metabolism.</text>
</comment>
<dbReference type="InterPro" id="IPR000887">
    <property type="entry name" value="Aldlse_KDPG_KHG"/>
</dbReference>
<sequence length="189" mass="19571">MARHTRLQVLTAVNKIGVVPVFYNGDIAIAQNIAKACVNGGIKVLEFTNRGDHALEVFSALEKFCASELPDAILGAGSVLDAGTASMYIGSGACFIVGPVTNPDVAKVCNRRKIGYIPGCGTASEISAAEELGVEIVKVFPGSAVGGPGFVKDLLGPMPWSSIMPTGGVDITEESLRPWFESGVSAVGM</sequence>
<reference evidence="6" key="1">
    <citation type="submission" date="2018-05" db="EMBL/GenBank/DDBJ databases">
        <authorList>
            <person name="Lanie J.A."/>
            <person name="Ng W.-L."/>
            <person name="Kazmierczak K.M."/>
            <person name="Andrzejewski T.M."/>
            <person name="Davidsen T.M."/>
            <person name="Wayne K.J."/>
            <person name="Tettelin H."/>
            <person name="Glass J.I."/>
            <person name="Rusch D."/>
            <person name="Podicherti R."/>
            <person name="Tsui H.-C.T."/>
            <person name="Winkler M.E."/>
        </authorList>
    </citation>
    <scope>NUCLEOTIDE SEQUENCE</scope>
</reference>
<comment type="subunit">
    <text evidence="3">Homotrimer.</text>
</comment>
<name>A0A382YER5_9ZZZZ</name>
<proteinExistence type="inferred from homology"/>
<dbReference type="CDD" id="cd00452">
    <property type="entry name" value="KDPG_aldolase"/>
    <property type="match status" value="1"/>
</dbReference>
<dbReference type="AlphaFoldDB" id="A0A382YER5"/>
<organism evidence="6">
    <name type="scientific">marine metagenome</name>
    <dbReference type="NCBI Taxonomy" id="408172"/>
    <lineage>
        <taxon>unclassified sequences</taxon>
        <taxon>metagenomes</taxon>
        <taxon>ecological metagenomes</taxon>
    </lineage>
</organism>
<dbReference type="Gene3D" id="3.20.20.70">
    <property type="entry name" value="Aldolase class I"/>
    <property type="match status" value="1"/>
</dbReference>
<evidence type="ECO:0000256" key="3">
    <source>
        <dbReference type="ARBA" id="ARBA00011233"/>
    </source>
</evidence>
<evidence type="ECO:0000256" key="5">
    <source>
        <dbReference type="ARBA" id="ARBA00023277"/>
    </source>
</evidence>
<dbReference type="NCBIfam" id="NF005499">
    <property type="entry name" value="PRK07114.1"/>
    <property type="match status" value="1"/>
</dbReference>
<evidence type="ECO:0000256" key="4">
    <source>
        <dbReference type="ARBA" id="ARBA00023239"/>
    </source>
</evidence>
<evidence type="ECO:0000313" key="6">
    <source>
        <dbReference type="EMBL" id="SVD81459.1"/>
    </source>
</evidence>
<dbReference type="PANTHER" id="PTHR30246">
    <property type="entry name" value="2-KETO-3-DEOXY-6-PHOSPHOGLUCONATE ALDOLASE"/>
    <property type="match status" value="1"/>
</dbReference>
<evidence type="ECO:0000256" key="1">
    <source>
        <dbReference type="ARBA" id="ARBA00004761"/>
    </source>
</evidence>
<keyword evidence="4" id="KW-0456">Lyase</keyword>
<feature type="non-terminal residue" evidence="6">
    <location>
        <position position="189"/>
    </location>
</feature>
<dbReference type="GO" id="GO:0016829">
    <property type="term" value="F:lyase activity"/>
    <property type="evidence" value="ECO:0007669"/>
    <property type="project" value="UniProtKB-KW"/>
</dbReference>
<evidence type="ECO:0008006" key="7">
    <source>
        <dbReference type="Google" id="ProtNLM"/>
    </source>
</evidence>
<gene>
    <name evidence="6" type="ORF">METZ01_LOCUS434313</name>
</gene>
<dbReference type="PANTHER" id="PTHR30246:SF1">
    <property type="entry name" value="2-DEHYDRO-3-DEOXY-6-PHOSPHOGALACTONATE ALDOLASE-RELATED"/>
    <property type="match status" value="1"/>
</dbReference>
<accession>A0A382YER5</accession>
<dbReference type="SUPFAM" id="SSF51569">
    <property type="entry name" value="Aldolase"/>
    <property type="match status" value="1"/>
</dbReference>